<evidence type="ECO:0000259" key="2">
    <source>
        <dbReference type="SMART" id="SM00912"/>
    </source>
</evidence>
<dbReference type="InterPro" id="IPR011050">
    <property type="entry name" value="Pectin_lyase_fold/virulence"/>
</dbReference>
<dbReference type="EMBL" id="JAEPBH010000017">
    <property type="protein sequence ID" value="MBK4715270.1"/>
    <property type="molecule type" value="Genomic_DNA"/>
</dbReference>
<dbReference type="SUPFAM" id="SSF51126">
    <property type="entry name" value="Pectin lyase-like"/>
    <property type="match status" value="1"/>
</dbReference>
<dbReference type="InterPro" id="IPR012334">
    <property type="entry name" value="Pectin_lyas_fold"/>
</dbReference>
<dbReference type="Pfam" id="PF05860">
    <property type="entry name" value="TPS"/>
    <property type="match status" value="1"/>
</dbReference>
<dbReference type="Proteomes" id="UP000659047">
    <property type="component" value="Unassembled WGS sequence"/>
</dbReference>
<dbReference type="SMART" id="SM00912">
    <property type="entry name" value="Haemagg_act"/>
    <property type="match status" value="1"/>
</dbReference>
<dbReference type="InterPro" id="IPR008638">
    <property type="entry name" value="FhaB/CdiA-like_TPS"/>
</dbReference>
<dbReference type="Gene3D" id="2.160.20.10">
    <property type="entry name" value="Single-stranded right-handed beta-helix, Pectin lyase-like"/>
    <property type="match status" value="1"/>
</dbReference>
<keyword evidence="4" id="KW-1185">Reference proteome</keyword>
<keyword evidence="1" id="KW-0732">Signal</keyword>
<sequence>MQKRKCKVLNFNPIAATIILSLPVAAHADIVMKNGSAAMANGVPVININGANANGISHNVYDRLNVGKEGLVFNNSKDGVTSQLAGQIAGNSNLSAGAAKVILNEVTSNNRSTLNGMMEVAGDKAQLIIANPNGITCDSCGFINADKATLTTGTPDMKNGQLQGYSVNGGTIAINNKMASDSPTSILARSVAVAGELRASGQDLTIVTGNNYVNTSDQVTGSVTARGGRNAYSLDVARLGGMYAGKITLVSTESGVGVRNQGIISAGKDILLDAKGNLLNTNATLQATGNIGINLTNGINNVTGKILSAKSISIDTNRNSIDNSLAGNIMATGDIGISSGNFNNRNGKLAASGTLGINTNNNTLTNYGQGNTVGIEAGVVLLQTGQLNNENGQIKGYYVGTQSASVNNSNAIIDSVGDVVMLSNGDVNNRGGLIRSGSGKVQIDATRGRLTNSSTRTADLDSEDSKGIVAGDGGIQIATNYLANNGQIQSSGDIGIQSNSHISNRSGKIMSVKSVAIKSNTLDTGTGSITTEEGGIRLETTGALQNNIGWISSRDDYVHIQAQRIDNGGIITAGSDINLISGSNVDNSYGLISADRNVTVQAKNNLQNNNGLQFGSVNGRYLGMVGQKGGIIGRDSVEISAQNVYSENSRIIANSGTLKLNSDNRINNRNGQLVGRGGLSLVGKQLSNNYGTVYTANNADINVESLDLAASGTVINNNAKGLIVADNDLNLNVKNSFRNYGWITGGNSANVTSDNIIYNYNTIHSKNAVTVGASSVYNYKDLVGEKSLNATARNTIYNSGNLFSYGLADIKANRLENTAAGLLGGREGTQIEASSQTNRGRIVGL</sequence>
<evidence type="ECO:0000313" key="4">
    <source>
        <dbReference type="Proteomes" id="UP000659047"/>
    </source>
</evidence>
<feature type="chain" id="PRO_5035471033" evidence="1">
    <location>
        <begin position="29"/>
        <end position="845"/>
    </location>
</feature>
<dbReference type="NCBIfam" id="TIGR01901">
    <property type="entry name" value="adhes_NPXG"/>
    <property type="match status" value="1"/>
</dbReference>
<dbReference type="AlphaFoldDB" id="A0A8K0V6X7"/>
<protein>
    <submittedName>
        <fullName evidence="3">Filamentous hemagglutinin N-terminal domain-containing protein</fullName>
    </submittedName>
</protein>
<accession>A0A8K0V6X7</accession>
<comment type="caution">
    <text evidence="3">The sequence shown here is derived from an EMBL/GenBank/DDBJ whole genome shotgun (WGS) entry which is preliminary data.</text>
</comment>
<evidence type="ECO:0000256" key="1">
    <source>
        <dbReference type="SAM" id="SignalP"/>
    </source>
</evidence>
<feature type="signal peptide" evidence="1">
    <location>
        <begin position="1"/>
        <end position="28"/>
    </location>
</feature>
<name>A0A8K0V6X7_9ENTR</name>
<organism evidence="3 4">
    <name type="scientific">Tenebrionibacter intestinalis</name>
    <dbReference type="NCBI Taxonomy" id="2799638"/>
    <lineage>
        <taxon>Bacteria</taxon>
        <taxon>Pseudomonadati</taxon>
        <taxon>Pseudomonadota</taxon>
        <taxon>Gammaproteobacteria</taxon>
        <taxon>Enterobacterales</taxon>
        <taxon>Enterobacteriaceae</taxon>
        <taxon>Tenebrionibacter/Tenebrionicola group</taxon>
        <taxon>Tenebrionibacter</taxon>
    </lineage>
</organism>
<reference evidence="3" key="1">
    <citation type="submission" date="2021-01" db="EMBL/GenBank/DDBJ databases">
        <title>Intestinitalea alba gen. nov., sp. nov., a novel genus of the family Enterobacteriaceae, isolated from the gut of the plastic-eating mealworm Tenebrio molitor L.</title>
        <authorList>
            <person name="Yang Y."/>
        </authorList>
    </citation>
    <scope>NUCLEOTIDE SEQUENCE</scope>
    <source>
        <strain evidence="3">BIT-L3</strain>
    </source>
</reference>
<proteinExistence type="predicted"/>
<evidence type="ECO:0000313" key="3">
    <source>
        <dbReference type="EMBL" id="MBK4715270.1"/>
    </source>
</evidence>
<gene>
    <name evidence="3" type="ORF">JJB97_07995</name>
</gene>
<feature type="domain" description="Filamentous haemagglutinin FhaB/tRNA nuclease CdiA-like TPS" evidence="2">
    <location>
        <begin position="40"/>
        <end position="160"/>
    </location>
</feature>